<dbReference type="SUPFAM" id="SSF47576">
    <property type="entry name" value="Calponin-homology domain, CH-domain"/>
    <property type="match status" value="1"/>
</dbReference>
<evidence type="ECO:0000256" key="1">
    <source>
        <dbReference type="ARBA" id="ARBA00004370"/>
    </source>
</evidence>
<dbReference type="InterPro" id="IPR036872">
    <property type="entry name" value="CH_dom_sf"/>
</dbReference>
<dbReference type="STRING" id="225164.V3ZNQ4"/>
<dbReference type="HOGENOM" id="CLU_005217_5_1_1"/>
<dbReference type="OMA" id="CAFETIS"/>
<dbReference type="GO" id="GO:0005640">
    <property type="term" value="C:nuclear outer membrane"/>
    <property type="evidence" value="ECO:0007669"/>
    <property type="project" value="TreeGrafter"/>
</dbReference>
<keyword evidence="5" id="KW-0472">Membrane</keyword>
<feature type="domain" description="Calponin-homology (CH)" evidence="6">
    <location>
        <begin position="142"/>
        <end position="249"/>
    </location>
</feature>
<dbReference type="AlphaFoldDB" id="V3ZNQ4"/>
<dbReference type="PROSITE" id="PS50021">
    <property type="entry name" value="CH"/>
    <property type="match status" value="2"/>
</dbReference>
<keyword evidence="3" id="KW-0677">Repeat</keyword>
<dbReference type="SMART" id="SM00033">
    <property type="entry name" value="CH"/>
    <property type="match status" value="2"/>
</dbReference>
<evidence type="ECO:0000259" key="6">
    <source>
        <dbReference type="PROSITE" id="PS50021"/>
    </source>
</evidence>
<dbReference type="GO" id="GO:0034993">
    <property type="term" value="C:meiotic nuclear membrane microtubule tethering complex"/>
    <property type="evidence" value="ECO:0007669"/>
    <property type="project" value="TreeGrafter"/>
</dbReference>
<dbReference type="Gene3D" id="1.10.418.10">
    <property type="entry name" value="Calponin-like domain"/>
    <property type="match status" value="2"/>
</dbReference>
<name>V3ZNQ4_LOTGI</name>
<dbReference type="GeneID" id="20233036"/>
<dbReference type="EMBL" id="KB203219">
    <property type="protein sequence ID" value="ESO85937.1"/>
    <property type="molecule type" value="Genomic_DNA"/>
</dbReference>
<accession>V3ZNQ4</accession>
<evidence type="ECO:0000313" key="8">
    <source>
        <dbReference type="Proteomes" id="UP000030746"/>
    </source>
</evidence>
<dbReference type="Proteomes" id="UP000030746">
    <property type="component" value="Unassembled WGS sequence"/>
</dbReference>
<dbReference type="GO" id="GO:0007097">
    <property type="term" value="P:nuclear migration"/>
    <property type="evidence" value="ECO:0007669"/>
    <property type="project" value="TreeGrafter"/>
</dbReference>
<feature type="domain" description="Calponin-homology (CH)" evidence="6">
    <location>
        <begin position="12"/>
        <end position="121"/>
    </location>
</feature>
<dbReference type="PANTHER" id="PTHR47535:SF1">
    <property type="entry name" value="NESPRIN-1"/>
    <property type="match status" value="1"/>
</dbReference>
<reference evidence="7 8" key="1">
    <citation type="journal article" date="2013" name="Nature">
        <title>Insights into bilaterian evolution from three spiralian genomes.</title>
        <authorList>
            <person name="Simakov O."/>
            <person name="Marletaz F."/>
            <person name="Cho S.J."/>
            <person name="Edsinger-Gonzales E."/>
            <person name="Havlak P."/>
            <person name="Hellsten U."/>
            <person name="Kuo D.H."/>
            <person name="Larsson T."/>
            <person name="Lv J."/>
            <person name="Arendt D."/>
            <person name="Savage R."/>
            <person name="Osoegawa K."/>
            <person name="de Jong P."/>
            <person name="Grimwood J."/>
            <person name="Chapman J.A."/>
            <person name="Shapiro H."/>
            <person name="Aerts A."/>
            <person name="Otillar R.P."/>
            <person name="Terry A.Y."/>
            <person name="Boore J.L."/>
            <person name="Grigoriev I.V."/>
            <person name="Lindberg D.R."/>
            <person name="Seaver E.C."/>
            <person name="Weisblat D.A."/>
            <person name="Putnam N.H."/>
            <person name="Rokhsar D.S."/>
        </authorList>
    </citation>
    <scope>NUCLEOTIDE SEQUENCE [LARGE SCALE GENOMIC DNA]</scope>
</reference>
<dbReference type="InterPro" id="IPR001715">
    <property type="entry name" value="CH_dom"/>
</dbReference>
<protein>
    <recommendedName>
        <fullName evidence="6">Calponin-homology (CH) domain-containing protein</fullName>
    </recommendedName>
</protein>
<evidence type="ECO:0000313" key="7">
    <source>
        <dbReference type="EMBL" id="ESO85937.1"/>
    </source>
</evidence>
<dbReference type="GO" id="GO:0051015">
    <property type="term" value="F:actin filament binding"/>
    <property type="evidence" value="ECO:0007669"/>
    <property type="project" value="TreeGrafter"/>
</dbReference>
<evidence type="ECO:0000256" key="5">
    <source>
        <dbReference type="ARBA" id="ARBA00023136"/>
    </source>
</evidence>
<gene>
    <name evidence="7" type="ORF">LOTGIDRAFT_130126</name>
</gene>
<keyword evidence="2" id="KW-0812">Transmembrane</keyword>
<evidence type="ECO:0000256" key="3">
    <source>
        <dbReference type="ARBA" id="ARBA00022737"/>
    </source>
</evidence>
<dbReference type="GO" id="GO:0005737">
    <property type="term" value="C:cytoplasm"/>
    <property type="evidence" value="ECO:0007669"/>
    <property type="project" value="TreeGrafter"/>
</dbReference>
<dbReference type="KEGG" id="lgi:LOTGIDRAFT_130126"/>
<dbReference type="RefSeq" id="XP_009063439.1">
    <property type="nucleotide sequence ID" value="XM_009065191.1"/>
</dbReference>
<organism evidence="7 8">
    <name type="scientific">Lottia gigantea</name>
    <name type="common">Giant owl limpet</name>
    <dbReference type="NCBI Taxonomy" id="225164"/>
    <lineage>
        <taxon>Eukaryota</taxon>
        <taxon>Metazoa</taxon>
        <taxon>Spiralia</taxon>
        <taxon>Lophotrochozoa</taxon>
        <taxon>Mollusca</taxon>
        <taxon>Gastropoda</taxon>
        <taxon>Patellogastropoda</taxon>
        <taxon>Lottioidea</taxon>
        <taxon>Lottiidae</taxon>
        <taxon>Lottia</taxon>
    </lineage>
</organism>
<dbReference type="PANTHER" id="PTHR47535">
    <property type="entry name" value="MUSCLE-SPECIFIC PROTEIN 300 KDA, ISOFORM G"/>
    <property type="match status" value="1"/>
</dbReference>
<evidence type="ECO:0000256" key="2">
    <source>
        <dbReference type="ARBA" id="ARBA00022692"/>
    </source>
</evidence>
<dbReference type="InterPro" id="IPR052403">
    <property type="entry name" value="LINC-complex_assoc"/>
</dbReference>
<dbReference type="OrthoDB" id="18853at2759"/>
<proteinExistence type="predicted"/>
<sequence length="276" mass="31696">MEIQYLSDQQQKIQLKTFTNWINHTLKKNGSSRRVTDILEEVKDGVILLEIIQILTKEKVVWTKGRPSSTKRPLQINNVSTALDFLSTKGIRLVNINCSDIVDGKPAIVLGLIWKIILHLQVRIVHRKTLIGTTVDLDINQIGIDRFLWNHDPSTLITSRNTVLDAKDFGRSWRNGVLFSKLINTIQPGLVDTDVMVKENNQRNLQMAFNIAEEKLDIPRLLDPEDIDVDKPDEVSIITYVGEFIKKYPQGVDGTLKVELYRLILTFILYYTILLY</sequence>
<comment type="subcellular location">
    <subcellularLocation>
        <location evidence="1">Membrane</location>
    </subcellularLocation>
</comment>
<evidence type="ECO:0000256" key="4">
    <source>
        <dbReference type="ARBA" id="ARBA00022989"/>
    </source>
</evidence>
<keyword evidence="4" id="KW-1133">Transmembrane helix</keyword>
<keyword evidence="8" id="KW-1185">Reference proteome</keyword>
<dbReference type="Pfam" id="PF00307">
    <property type="entry name" value="CH"/>
    <property type="match status" value="2"/>
</dbReference>
<dbReference type="CTD" id="20233036"/>